<comment type="caution">
    <text evidence="2">The sequence shown here is derived from an EMBL/GenBank/DDBJ whole genome shotgun (WGS) entry which is preliminary data.</text>
</comment>
<keyword evidence="1" id="KW-0472">Membrane</keyword>
<organism evidence="2 3">
    <name type="scientific">Dyadobacter helix</name>
    <dbReference type="NCBI Taxonomy" id="2822344"/>
    <lineage>
        <taxon>Bacteria</taxon>
        <taxon>Pseudomonadati</taxon>
        <taxon>Bacteroidota</taxon>
        <taxon>Cytophagia</taxon>
        <taxon>Cytophagales</taxon>
        <taxon>Spirosomataceae</taxon>
        <taxon>Dyadobacter</taxon>
    </lineage>
</organism>
<name>A0A916JEZ0_9BACT</name>
<dbReference type="RefSeq" id="WP_215240688.1">
    <property type="nucleotide sequence ID" value="NZ_CAJRAF010000002.1"/>
</dbReference>
<evidence type="ECO:0000256" key="1">
    <source>
        <dbReference type="SAM" id="Phobius"/>
    </source>
</evidence>
<proteinExistence type="predicted"/>
<dbReference type="EMBL" id="CAJRAF010000002">
    <property type="protein sequence ID" value="CAG5008540.1"/>
    <property type="molecule type" value="Genomic_DNA"/>
</dbReference>
<keyword evidence="1" id="KW-0812">Transmembrane</keyword>
<sequence>MEQNFDHLKRIRRVNVPPFLFTRIENKIAGLSQAPLQWKWAFALSAIFITGLNIGLVLKTTGWVPAGLGELVTTMHLSTSNTLYDE</sequence>
<feature type="transmembrane region" description="Helical" evidence="1">
    <location>
        <begin position="40"/>
        <end position="58"/>
    </location>
</feature>
<protein>
    <submittedName>
        <fullName evidence="2">Uncharacterized protein</fullName>
    </submittedName>
</protein>
<dbReference type="Proteomes" id="UP000680038">
    <property type="component" value="Unassembled WGS sequence"/>
</dbReference>
<keyword evidence="1" id="KW-1133">Transmembrane helix</keyword>
<reference evidence="2" key="1">
    <citation type="submission" date="2021-04" db="EMBL/GenBank/DDBJ databases">
        <authorList>
            <person name="Rodrigo-Torres L."/>
            <person name="Arahal R. D."/>
            <person name="Lucena T."/>
        </authorList>
    </citation>
    <scope>NUCLEOTIDE SEQUENCE</scope>
    <source>
        <strain evidence="2">CECT 9275</strain>
    </source>
</reference>
<accession>A0A916JEZ0</accession>
<dbReference type="AlphaFoldDB" id="A0A916JEZ0"/>
<gene>
    <name evidence="2" type="ORF">DYBT9275_04297</name>
</gene>
<keyword evidence="3" id="KW-1185">Reference proteome</keyword>
<evidence type="ECO:0000313" key="3">
    <source>
        <dbReference type="Proteomes" id="UP000680038"/>
    </source>
</evidence>
<evidence type="ECO:0000313" key="2">
    <source>
        <dbReference type="EMBL" id="CAG5008540.1"/>
    </source>
</evidence>